<feature type="domain" description="N-acetyltransferase" evidence="1">
    <location>
        <begin position="1"/>
        <end position="153"/>
    </location>
</feature>
<dbReference type="PROSITE" id="PS51186">
    <property type="entry name" value="GNAT"/>
    <property type="match status" value="1"/>
</dbReference>
<dbReference type="SUPFAM" id="SSF55729">
    <property type="entry name" value="Acyl-CoA N-acyltransferases (Nat)"/>
    <property type="match status" value="1"/>
</dbReference>
<accession>A0A4U2Z8C1</accession>
<sequence>MEIRDYQVKDEIGWVRCRALAFLDTAYFDNVLQKKEIYAGPTIELVAIENQQVIGLIDIEYEVQAQTVCSRGEGLGGMIWHIAVHPDYRRKGVGLQLLQAAEKRAKEKQLNRLEAWTRDDKWVNDWYINNQFSIVDSYLQVFIDNKEMKQTISSEIPDLFPVQAFAHYVGNDQEMIMKRFTRVHECICFEKKLCDMPKHSSC</sequence>
<dbReference type="Proteomes" id="UP000308744">
    <property type="component" value="Unassembled WGS sequence"/>
</dbReference>
<dbReference type="RefSeq" id="WP_107894380.1">
    <property type="nucleotide sequence ID" value="NZ_PYWM01000003.1"/>
</dbReference>
<evidence type="ECO:0000313" key="3">
    <source>
        <dbReference type="Proteomes" id="UP000308744"/>
    </source>
</evidence>
<dbReference type="CDD" id="cd04301">
    <property type="entry name" value="NAT_SF"/>
    <property type="match status" value="1"/>
</dbReference>
<dbReference type="Pfam" id="PF00583">
    <property type="entry name" value="Acetyltransf_1"/>
    <property type="match status" value="1"/>
</dbReference>
<reference evidence="2 3" key="1">
    <citation type="submission" date="2019-04" db="EMBL/GenBank/DDBJ databases">
        <title>Lysinibacillus genome sequencing.</title>
        <authorList>
            <person name="Dunlap C."/>
        </authorList>
    </citation>
    <scope>NUCLEOTIDE SEQUENCE [LARGE SCALE GENOMIC DNA]</scope>
    <source>
        <strain evidence="2 3">CCTCC AB 2010389</strain>
    </source>
</reference>
<proteinExistence type="predicted"/>
<evidence type="ECO:0000259" key="1">
    <source>
        <dbReference type="PROSITE" id="PS51186"/>
    </source>
</evidence>
<organism evidence="2 3">
    <name type="scientific">Lysinibacillus mangiferihumi</name>
    <dbReference type="NCBI Taxonomy" id="1130819"/>
    <lineage>
        <taxon>Bacteria</taxon>
        <taxon>Bacillati</taxon>
        <taxon>Bacillota</taxon>
        <taxon>Bacilli</taxon>
        <taxon>Bacillales</taxon>
        <taxon>Bacillaceae</taxon>
        <taxon>Lysinibacillus</taxon>
    </lineage>
</organism>
<comment type="caution">
    <text evidence="2">The sequence shown here is derived from an EMBL/GenBank/DDBJ whole genome shotgun (WGS) entry which is preliminary data.</text>
</comment>
<protein>
    <submittedName>
        <fullName evidence="2">GNAT family N-acetyltransferase</fullName>
    </submittedName>
</protein>
<dbReference type="AlphaFoldDB" id="A0A4U2Z8C1"/>
<keyword evidence="3" id="KW-1185">Reference proteome</keyword>
<dbReference type="GO" id="GO:0016747">
    <property type="term" value="F:acyltransferase activity, transferring groups other than amino-acyl groups"/>
    <property type="evidence" value="ECO:0007669"/>
    <property type="project" value="InterPro"/>
</dbReference>
<dbReference type="InterPro" id="IPR016181">
    <property type="entry name" value="Acyl_CoA_acyltransferase"/>
</dbReference>
<evidence type="ECO:0000313" key="2">
    <source>
        <dbReference type="EMBL" id="TKI70499.1"/>
    </source>
</evidence>
<dbReference type="InterPro" id="IPR000182">
    <property type="entry name" value="GNAT_dom"/>
</dbReference>
<keyword evidence="2" id="KW-0808">Transferase</keyword>
<dbReference type="Gene3D" id="3.40.630.30">
    <property type="match status" value="1"/>
</dbReference>
<name>A0A4U2Z8C1_9BACI</name>
<gene>
    <name evidence="2" type="ORF">FC756_07565</name>
</gene>
<dbReference type="EMBL" id="SZPU01000021">
    <property type="protein sequence ID" value="TKI70499.1"/>
    <property type="molecule type" value="Genomic_DNA"/>
</dbReference>